<dbReference type="InterPro" id="IPR014032">
    <property type="entry name" value="Peptidase_A24A_bac"/>
</dbReference>
<accession>A0ABN0U146</accession>
<evidence type="ECO:0000259" key="4">
    <source>
        <dbReference type="Pfam" id="PF01478"/>
    </source>
</evidence>
<name>A0ABN0U146_9PSEU</name>
<protein>
    <recommendedName>
        <fullName evidence="4">Prepilin type IV endopeptidase peptidase domain-containing protein</fullName>
    </recommendedName>
</protein>
<comment type="caution">
    <text evidence="5">The sequence shown here is derived from an EMBL/GenBank/DDBJ whole genome shotgun (WGS) entry which is preliminary data.</text>
</comment>
<dbReference type="Pfam" id="PF01478">
    <property type="entry name" value="Peptidase_A24"/>
    <property type="match status" value="1"/>
</dbReference>
<feature type="domain" description="Prepilin type IV endopeptidase peptidase" evidence="4">
    <location>
        <begin position="59"/>
        <end position="163"/>
    </location>
</feature>
<evidence type="ECO:0000256" key="1">
    <source>
        <dbReference type="ARBA" id="ARBA00005801"/>
    </source>
</evidence>
<dbReference type="PRINTS" id="PR00864">
    <property type="entry name" value="PREPILNPTASE"/>
</dbReference>
<dbReference type="PANTHER" id="PTHR30487:SF0">
    <property type="entry name" value="PREPILIN LEADER PEPTIDASE_N-METHYLTRANSFERASE-RELATED"/>
    <property type="match status" value="1"/>
</dbReference>
<dbReference type="InterPro" id="IPR000045">
    <property type="entry name" value="Prepilin_IV_endopep_pep"/>
</dbReference>
<dbReference type="InterPro" id="IPR050882">
    <property type="entry name" value="Prepilin_peptidase/N-MTase"/>
</dbReference>
<reference evidence="5 6" key="1">
    <citation type="journal article" date="2019" name="Int. J. Syst. Evol. Microbiol.">
        <title>The Global Catalogue of Microorganisms (GCM) 10K type strain sequencing project: providing services to taxonomists for standard genome sequencing and annotation.</title>
        <authorList>
            <consortium name="The Broad Institute Genomics Platform"/>
            <consortium name="The Broad Institute Genome Sequencing Center for Infectious Disease"/>
            <person name="Wu L."/>
            <person name="Ma J."/>
        </authorList>
    </citation>
    <scope>NUCLEOTIDE SEQUENCE [LARGE SCALE GENOMIC DNA]</scope>
    <source>
        <strain evidence="5 6">JCM 3380</strain>
    </source>
</reference>
<dbReference type="PANTHER" id="PTHR30487">
    <property type="entry name" value="TYPE 4 PREPILIN-LIKE PROTEINS LEADER PEPTIDE-PROCESSING ENZYME"/>
    <property type="match status" value="1"/>
</dbReference>
<feature type="transmembrane region" description="Helical" evidence="3">
    <location>
        <begin position="132"/>
        <end position="165"/>
    </location>
</feature>
<organism evidence="5 6">
    <name type="scientific">Saccharothrix mutabilis subsp. mutabilis</name>
    <dbReference type="NCBI Taxonomy" id="66855"/>
    <lineage>
        <taxon>Bacteria</taxon>
        <taxon>Bacillati</taxon>
        <taxon>Actinomycetota</taxon>
        <taxon>Actinomycetes</taxon>
        <taxon>Pseudonocardiales</taxon>
        <taxon>Pseudonocardiaceae</taxon>
        <taxon>Saccharothrix</taxon>
    </lineage>
</organism>
<gene>
    <name evidence="5" type="ORF">GCM10010492_37600</name>
</gene>
<keyword evidence="3" id="KW-0472">Membrane</keyword>
<dbReference type="Gene3D" id="1.20.120.1220">
    <property type="match status" value="1"/>
</dbReference>
<keyword evidence="3" id="KW-1133">Transmembrane helix</keyword>
<comment type="similarity">
    <text evidence="1 2">Belongs to the peptidase A24 family.</text>
</comment>
<feature type="transmembrane region" description="Helical" evidence="3">
    <location>
        <begin position="27"/>
        <end position="47"/>
    </location>
</feature>
<evidence type="ECO:0000256" key="2">
    <source>
        <dbReference type="RuleBase" id="RU003793"/>
    </source>
</evidence>
<dbReference type="Proteomes" id="UP001500416">
    <property type="component" value="Unassembled WGS sequence"/>
</dbReference>
<proteinExistence type="inferred from homology"/>
<dbReference type="EMBL" id="BAAABU010000007">
    <property type="protein sequence ID" value="GAA0235149.1"/>
    <property type="molecule type" value="Genomic_DNA"/>
</dbReference>
<evidence type="ECO:0000313" key="5">
    <source>
        <dbReference type="EMBL" id="GAA0235149.1"/>
    </source>
</evidence>
<dbReference type="RefSeq" id="WP_343935137.1">
    <property type="nucleotide sequence ID" value="NZ_BAAABU010000007.1"/>
</dbReference>
<sequence length="189" mass="19180">MVIHSLSGLLVGAFGARLLRSLPRGASVHWAWCALPTAGLWALSAAAGVPPRWLPVSLLVAWLGVLLSVVDFRHRRLPDALTLPACPLVGGVLAVCGADLARALGGCLAYFGLHLVVHRLSPASLGGGDVKLSGALGAVLGSVSWVALPVGAVLASAITLLVALWRPRDGPPHGPGLVGSTWLVSLAGG</sequence>
<evidence type="ECO:0000313" key="6">
    <source>
        <dbReference type="Proteomes" id="UP001500416"/>
    </source>
</evidence>
<feature type="transmembrane region" description="Helical" evidence="3">
    <location>
        <begin position="85"/>
        <end position="112"/>
    </location>
</feature>
<keyword evidence="6" id="KW-1185">Reference proteome</keyword>
<feature type="transmembrane region" description="Helical" evidence="3">
    <location>
        <begin position="53"/>
        <end position="73"/>
    </location>
</feature>
<keyword evidence="3" id="KW-0812">Transmembrane</keyword>
<evidence type="ECO:0000256" key="3">
    <source>
        <dbReference type="SAM" id="Phobius"/>
    </source>
</evidence>